<dbReference type="Pfam" id="PF13358">
    <property type="entry name" value="DDE_3"/>
    <property type="match status" value="1"/>
</dbReference>
<accession>E0UMZ6</accession>
<dbReference type="OrthoDB" id="426912at2"/>
<dbReference type="Pfam" id="PF13565">
    <property type="entry name" value="HTH_32"/>
    <property type="match status" value="1"/>
</dbReference>
<keyword evidence="2" id="KW-0614">Plasmid</keyword>
<name>E0UMZ6_GLOV7</name>
<reference evidence="3" key="1">
    <citation type="journal article" date="2011" name="MBio">
        <title>Novel metabolic attributes of the genus Cyanothece, comprising a group of unicellular nitrogen-fixing Cyanobacteria.</title>
        <authorList>
            <person name="Bandyopadhyay A."/>
            <person name="Elvitigala T."/>
            <person name="Welsh E."/>
            <person name="Stockel J."/>
            <person name="Liberton M."/>
            <person name="Min H."/>
            <person name="Sherman L.A."/>
            <person name="Pakrasi H.B."/>
        </authorList>
    </citation>
    <scope>NUCLEOTIDE SEQUENCE [LARGE SCALE GENOMIC DNA]</scope>
    <source>
        <strain evidence="3">PCC 7822</strain>
        <plasmid evidence="3">Cy782202</plasmid>
    </source>
</reference>
<geneLocation type="plasmid" evidence="2 3">
    <name>Cy782202</name>
</geneLocation>
<dbReference type="NCBIfam" id="NF033545">
    <property type="entry name" value="transpos_IS630"/>
    <property type="match status" value="1"/>
</dbReference>
<dbReference type="SUPFAM" id="SSF46689">
    <property type="entry name" value="Homeodomain-like"/>
    <property type="match status" value="1"/>
</dbReference>
<dbReference type="GO" id="GO:0003676">
    <property type="term" value="F:nucleic acid binding"/>
    <property type="evidence" value="ECO:0007669"/>
    <property type="project" value="InterPro"/>
</dbReference>
<dbReference type="Gene3D" id="3.30.420.10">
    <property type="entry name" value="Ribonuclease H-like superfamily/Ribonuclease H"/>
    <property type="match status" value="1"/>
</dbReference>
<dbReference type="InterPro" id="IPR038717">
    <property type="entry name" value="Tc1-like_DDE_dom"/>
</dbReference>
<dbReference type="HOGENOM" id="CLU_777828_0_0_3"/>
<dbReference type="InterPro" id="IPR036397">
    <property type="entry name" value="RNaseH_sf"/>
</dbReference>
<dbReference type="InterPro" id="IPR009057">
    <property type="entry name" value="Homeodomain-like_sf"/>
</dbReference>
<sequence>MSSPPLRVFLTQKQEKILFELNRNQNIPIRTKDRALILRLSSQGWKVKKIAMFLLCSTVTVRKTIHRWNKKGLMGLWDKPRPGRNPTWNPENFEKIEELLSDEQCTYNSGKIQQKLLTEQQVSLSKRQIRRILKKKEYLWKRTRQSTKSKQDKELKAVKSADLDMLELAEAVGEICLKYLDESGFVLWSPVGYSWIKKAIQKKMEQTPKRGKRISICGLLELEKSFDYALVLGGVKKHSYIEIMNWEAEKANQRLLETGQITVVVQDNGSSHTAKIVREKHLCWEKQGLYIFFLPKYCSEMNRIENEWLRLKTDEIAGEMFEDEYDLAMAVIEVVENRAAKKGYVTNRYRFPSKLS</sequence>
<proteinExistence type="predicted"/>
<evidence type="ECO:0000313" key="2">
    <source>
        <dbReference type="EMBL" id="ADN18326.1"/>
    </source>
</evidence>
<dbReference type="EMBL" id="CP002200">
    <property type="protein sequence ID" value="ADN18326.1"/>
    <property type="molecule type" value="Genomic_DNA"/>
</dbReference>
<dbReference type="KEGG" id="cyj:Cyan7822_6566"/>
<dbReference type="Gene3D" id="1.10.10.10">
    <property type="entry name" value="Winged helix-like DNA-binding domain superfamily/Winged helix DNA-binding domain"/>
    <property type="match status" value="1"/>
</dbReference>
<evidence type="ECO:0000313" key="3">
    <source>
        <dbReference type="Proteomes" id="UP000008206"/>
    </source>
</evidence>
<keyword evidence="3" id="KW-1185">Reference proteome</keyword>
<dbReference type="RefSeq" id="WP_013335068.1">
    <property type="nucleotide sequence ID" value="NC_014534.1"/>
</dbReference>
<dbReference type="Proteomes" id="UP000008206">
    <property type="component" value="Plasmid Cy782202"/>
</dbReference>
<gene>
    <name evidence="2" type="ordered locus">Cyan7822_6566</name>
</gene>
<dbReference type="InterPro" id="IPR036388">
    <property type="entry name" value="WH-like_DNA-bd_sf"/>
</dbReference>
<dbReference type="InterPro" id="IPR047655">
    <property type="entry name" value="Transpos_IS630-like"/>
</dbReference>
<protein>
    <recommendedName>
        <fullName evidence="1">Tc1-like transposase DDE domain-containing protein</fullName>
    </recommendedName>
</protein>
<organism evidence="2 3">
    <name type="scientific">Gloeothece verrucosa (strain PCC 7822)</name>
    <name type="common">Cyanothece sp. (strain PCC 7822)</name>
    <dbReference type="NCBI Taxonomy" id="497965"/>
    <lineage>
        <taxon>Bacteria</taxon>
        <taxon>Bacillati</taxon>
        <taxon>Cyanobacteriota</taxon>
        <taxon>Cyanophyceae</taxon>
        <taxon>Oscillatoriophycideae</taxon>
        <taxon>Chroococcales</taxon>
        <taxon>Aphanothecaceae</taxon>
        <taxon>Gloeothece</taxon>
        <taxon>Gloeothece verrucosa</taxon>
    </lineage>
</organism>
<dbReference type="AlphaFoldDB" id="E0UMZ6"/>
<evidence type="ECO:0000259" key="1">
    <source>
        <dbReference type="Pfam" id="PF13358"/>
    </source>
</evidence>
<feature type="domain" description="Tc1-like transposase DDE" evidence="1">
    <location>
        <begin position="179"/>
        <end position="326"/>
    </location>
</feature>